<feature type="chain" id="PRO_5009513495" evidence="1">
    <location>
        <begin position="21"/>
        <end position="95"/>
    </location>
</feature>
<comment type="caution">
    <text evidence="2">The sequence shown here is derived from an EMBL/GenBank/DDBJ whole genome shotgun (WGS) entry which is preliminary data.</text>
</comment>
<dbReference type="EMBL" id="METM01000008">
    <property type="protein sequence ID" value="OGB90429.1"/>
    <property type="molecule type" value="Genomic_DNA"/>
</dbReference>
<feature type="signal peptide" evidence="1">
    <location>
        <begin position="1"/>
        <end position="20"/>
    </location>
</feature>
<gene>
    <name evidence="2" type="ORF">A2625_00565</name>
</gene>
<organism evidence="2 3">
    <name type="scientific">candidate division WOR-1 bacterium RIFCSPHIGHO2_01_FULL_53_15</name>
    <dbReference type="NCBI Taxonomy" id="1802564"/>
    <lineage>
        <taxon>Bacteria</taxon>
        <taxon>Bacillati</taxon>
        <taxon>Saganbacteria</taxon>
    </lineage>
</organism>
<accession>A0A1F4Q3J6</accession>
<evidence type="ECO:0000313" key="3">
    <source>
        <dbReference type="Proteomes" id="UP000178724"/>
    </source>
</evidence>
<sequence length="95" mass="10225">MRFCLIILLVASLVSLPVCAGTLEAQMPNYWTEFDITFWQTLPFAAFWGYVIASQLTGGGVVEWSHIGYFAAAASALNAALHAGKTTAARSQPSQ</sequence>
<reference evidence="2 3" key="1">
    <citation type="journal article" date="2016" name="Nat. Commun.">
        <title>Thousands of microbial genomes shed light on interconnected biogeochemical processes in an aquifer system.</title>
        <authorList>
            <person name="Anantharaman K."/>
            <person name="Brown C.T."/>
            <person name="Hug L.A."/>
            <person name="Sharon I."/>
            <person name="Castelle C.J."/>
            <person name="Probst A.J."/>
            <person name="Thomas B.C."/>
            <person name="Singh A."/>
            <person name="Wilkins M.J."/>
            <person name="Karaoz U."/>
            <person name="Brodie E.L."/>
            <person name="Williams K.H."/>
            <person name="Hubbard S.S."/>
            <person name="Banfield J.F."/>
        </authorList>
    </citation>
    <scope>NUCLEOTIDE SEQUENCE [LARGE SCALE GENOMIC DNA]</scope>
</reference>
<dbReference type="AlphaFoldDB" id="A0A1F4Q3J6"/>
<name>A0A1F4Q3J6_UNCSA</name>
<protein>
    <submittedName>
        <fullName evidence="2">Uncharacterized protein</fullName>
    </submittedName>
</protein>
<keyword evidence="1" id="KW-0732">Signal</keyword>
<evidence type="ECO:0000313" key="2">
    <source>
        <dbReference type="EMBL" id="OGB90429.1"/>
    </source>
</evidence>
<evidence type="ECO:0000256" key="1">
    <source>
        <dbReference type="SAM" id="SignalP"/>
    </source>
</evidence>
<dbReference type="Proteomes" id="UP000178724">
    <property type="component" value="Unassembled WGS sequence"/>
</dbReference>
<proteinExistence type="predicted"/>